<sequence length="851" mass="94928">MIKIIWSYIFILPFLVVQAHISLIFPPPRFPPFDYLDNQKTIGPCGIPKPKRPVFTTMVTETSYDIFWTLPKLHEGGFKISLLNQRGQMHEQLTMNEQSGYMGVNNATQRSYKITFTHTCKNCTLLIEKNQHDMKDSGRFVSCSDVNIIKQSEENADNMDEIRCSGHGTFNGVSCTCDALYSGNKCEIKSLCTRHSECKNGGKCIGMKSNPADKACFCAFGFFGNHCERTFLPTNTDAPCFNFYYPVAPDKQRYMGYGLFNPPCYQKHKFSDNDYVYYRSINEEIEVILDFKTTSWVSLGWRPKVLDGSCRLFPDLDGDVYNTAGYLQSALETPLHPMDCSDIMFGAVRDGLTRIADMYTRDRSTPMPDSFFDGEYSFSAAYGIEVADLNRTVIMFRRNVREQEPSDTALFGPLHVIWAKGFDVPENDTESEEFYESDSLKYHGPTNRGVAEIEFISKANMPNVGKLFFGAPEESTQTTGPKQGGVMTSSRDSFPDATEEITTKIVHSNQTTTGGDVDEKIAFLNSTASEEVLLNEDFITDAPIIRTTSIYLSTTTTKEEVIEINGKNITNNNEEVEKANMPDITSIMTLSITPLTTKVPIIKKDRSTPEIGEEGFDMENTTEILSKTSSTEKTSPTTTTSTTTTTISIINANPTTTANSIMNKSNNINTRQFKIGDESQIGTTTLPEEGLPPSINPATFVIKSNQSLMTTPQTSDSTKDIQITITVDSNEDDLTDHNFSEDSKAKTTTLFDDMTTIKQNTDITTSSIVMTTTIPTTTPSLTIPRKETSVWLAPEVIKKETAGSSMDLSESSSKSRESDVFVADDVPSSSCFAIFYSFNLLLPFFVFTFFN</sequence>
<evidence type="ECO:0000313" key="1">
    <source>
        <dbReference type="Proteomes" id="UP000095286"/>
    </source>
</evidence>
<dbReference type="WBParaSite" id="RSKR_0000341300.1">
    <property type="protein sequence ID" value="RSKR_0000341300.1"/>
    <property type="gene ID" value="RSKR_0000341300"/>
</dbReference>
<accession>A0AC35TQZ5</accession>
<protein>
    <submittedName>
        <fullName evidence="2">EGF-like domain-containing protein</fullName>
    </submittedName>
</protein>
<organism evidence="1 2">
    <name type="scientific">Rhabditophanes sp. KR3021</name>
    <dbReference type="NCBI Taxonomy" id="114890"/>
    <lineage>
        <taxon>Eukaryota</taxon>
        <taxon>Metazoa</taxon>
        <taxon>Ecdysozoa</taxon>
        <taxon>Nematoda</taxon>
        <taxon>Chromadorea</taxon>
        <taxon>Rhabditida</taxon>
        <taxon>Tylenchina</taxon>
        <taxon>Panagrolaimomorpha</taxon>
        <taxon>Strongyloidoidea</taxon>
        <taxon>Alloionematidae</taxon>
        <taxon>Rhabditophanes</taxon>
    </lineage>
</organism>
<evidence type="ECO:0000313" key="2">
    <source>
        <dbReference type="WBParaSite" id="RSKR_0000341300.1"/>
    </source>
</evidence>
<name>A0AC35TQZ5_9BILA</name>
<reference evidence="2" key="1">
    <citation type="submission" date="2016-11" db="UniProtKB">
        <authorList>
            <consortium name="WormBaseParasite"/>
        </authorList>
    </citation>
    <scope>IDENTIFICATION</scope>
    <source>
        <strain evidence="2">KR3021</strain>
    </source>
</reference>
<dbReference type="Proteomes" id="UP000095286">
    <property type="component" value="Unplaced"/>
</dbReference>
<proteinExistence type="predicted"/>